<dbReference type="SUPFAM" id="SSF53335">
    <property type="entry name" value="S-adenosyl-L-methionine-dependent methyltransferases"/>
    <property type="match status" value="1"/>
</dbReference>
<name>A0A812MI43_SYMPI</name>
<protein>
    <recommendedName>
        <fullName evidence="3">DNA (cytosine-5-)-methyltransferase</fullName>
    </recommendedName>
</protein>
<evidence type="ECO:0000313" key="1">
    <source>
        <dbReference type="EMBL" id="CAE7258873.1"/>
    </source>
</evidence>
<proteinExistence type="predicted"/>
<gene>
    <name evidence="1" type="ORF">SPIL2461_LOCUS5355</name>
</gene>
<reference evidence="1" key="1">
    <citation type="submission" date="2021-02" db="EMBL/GenBank/DDBJ databases">
        <authorList>
            <person name="Dougan E. K."/>
            <person name="Rhodes N."/>
            <person name="Thang M."/>
            <person name="Chan C."/>
        </authorList>
    </citation>
    <scope>NUCLEOTIDE SEQUENCE</scope>
</reference>
<dbReference type="Proteomes" id="UP000649617">
    <property type="component" value="Unassembled WGS sequence"/>
</dbReference>
<dbReference type="InterPro" id="IPR029063">
    <property type="entry name" value="SAM-dependent_MTases_sf"/>
</dbReference>
<organism evidence="1 2">
    <name type="scientific">Symbiodinium pilosum</name>
    <name type="common">Dinoflagellate</name>
    <dbReference type="NCBI Taxonomy" id="2952"/>
    <lineage>
        <taxon>Eukaryota</taxon>
        <taxon>Sar</taxon>
        <taxon>Alveolata</taxon>
        <taxon>Dinophyceae</taxon>
        <taxon>Suessiales</taxon>
        <taxon>Symbiodiniaceae</taxon>
        <taxon>Symbiodinium</taxon>
    </lineage>
</organism>
<dbReference type="AlphaFoldDB" id="A0A812MI43"/>
<sequence length="73" mass="8205">MIHWRCPCITRARGSSHAFWITSKARHIRTKELARAQGWPWQMLKGHSLTQCQIGAALGNAWPLPVAVALMKA</sequence>
<evidence type="ECO:0008006" key="3">
    <source>
        <dbReference type="Google" id="ProtNLM"/>
    </source>
</evidence>
<dbReference type="OrthoDB" id="10446416at2759"/>
<accession>A0A812MI43</accession>
<dbReference type="EMBL" id="CAJNIZ010007554">
    <property type="protein sequence ID" value="CAE7258873.1"/>
    <property type="molecule type" value="Genomic_DNA"/>
</dbReference>
<keyword evidence="2" id="KW-1185">Reference proteome</keyword>
<evidence type="ECO:0000313" key="2">
    <source>
        <dbReference type="Proteomes" id="UP000649617"/>
    </source>
</evidence>
<comment type="caution">
    <text evidence="1">The sequence shown here is derived from an EMBL/GenBank/DDBJ whole genome shotgun (WGS) entry which is preliminary data.</text>
</comment>